<dbReference type="Gene3D" id="4.10.60.10">
    <property type="entry name" value="Zinc finger, CCHC-type"/>
    <property type="match status" value="1"/>
</dbReference>
<dbReference type="PROSITE" id="PS50158">
    <property type="entry name" value="ZF_CCHC"/>
    <property type="match status" value="1"/>
</dbReference>
<evidence type="ECO:0000313" key="4">
    <source>
        <dbReference type="EnsemblPlants" id="Bo16362s010.1"/>
    </source>
</evidence>
<dbReference type="Gramene" id="Bo16362s010.1">
    <property type="protein sequence ID" value="Bo16362s010.1"/>
    <property type="gene ID" value="Bo16362s010"/>
</dbReference>
<dbReference type="EnsemblPlants" id="Bo16362s010.1">
    <property type="protein sequence ID" value="Bo16362s010.1"/>
    <property type="gene ID" value="Bo16362s010"/>
</dbReference>
<dbReference type="HOGENOM" id="CLU_1912019_0_0_1"/>
<dbReference type="SUPFAM" id="SSF57756">
    <property type="entry name" value="Retrovirus zinc finger-like domains"/>
    <property type="match status" value="1"/>
</dbReference>
<dbReference type="OMA" id="KITHENR"/>
<dbReference type="InterPro" id="IPR001878">
    <property type="entry name" value="Znf_CCHC"/>
</dbReference>
<dbReference type="AlphaFoldDB" id="A0A0D3A067"/>
<reference evidence="4" key="2">
    <citation type="submission" date="2015-06" db="UniProtKB">
        <authorList>
            <consortium name="EnsemblPlants"/>
        </authorList>
    </citation>
    <scope>IDENTIFICATION</scope>
</reference>
<dbReference type="Proteomes" id="UP000032141">
    <property type="component" value="Unassembled WGS sequence"/>
</dbReference>
<evidence type="ECO:0000256" key="2">
    <source>
        <dbReference type="SAM" id="MobiDB-lite"/>
    </source>
</evidence>
<dbReference type="eggNOG" id="KOG0017">
    <property type="taxonomic scope" value="Eukaryota"/>
</dbReference>
<organism evidence="4 5">
    <name type="scientific">Brassica oleracea var. oleracea</name>
    <dbReference type="NCBI Taxonomy" id="109376"/>
    <lineage>
        <taxon>Eukaryota</taxon>
        <taxon>Viridiplantae</taxon>
        <taxon>Streptophyta</taxon>
        <taxon>Embryophyta</taxon>
        <taxon>Tracheophyta</taxon>
        <taxon>Spermatophyta</taxon>
        <taxon>Magnoliopsida</taxon>
        <taxon>eudicotyledons</taxon>
        <taxon>Gunneridae</taxon>
        <taxon>Pentapetalae</taxon>
        <taxon>rosids</taxon>
        <taxon>malvids</taxon>
        <taxon>Brassicales</taxon>
        <taxon>Brassicaceae</taxon>
        <taxon>Brassiceae</taxon>
        <taxon>Brassica</taxon>
    </lineage>
</organism>
<evidence type="ECO:0000313" key="5">
    <source>
        <dbReference type="Proteomes" id="UP000032141"/>
    </source>
</evidence>
<dbReference type="GO" id="GO:0003676">
    <property type="term" value="F:nucleic acid binding"/>
    <property type="evidence" value="ECO:0007669"/>
    <property type="project" value="InterPro"/>
</dbReference>
<feature type="region of interest" description="Disordered" evidence="2">
    <location>
        <begin position="34"/>
        <end position="69"/>
    </location>
</feature>
<sequence length="133" mass="15376">KDIRSLSIDELQSSLLVHEQKFKKKENEEHVLKVTEEQGDQQRGGRWNRGRGGYRGAYRGRGGRSGRGSPNKALVECYKCHKLGHYQYECPNWENGANYAEFDEAEEMVLMAYAETKKEEQVWFLDSGCSNHM</sequence>
<feature type="domain" description="CCHC-type" evidence="3">
    <location>
        <begin position="77"/>
        <end position="92"/>
    </location>
</feature>
<keyword evidence="1" id="KW-0863">Zinc-finger</keyword>
<proteinExistence type="predicted"/>
<keyword evidence="1" id="KW-0479">Metal-binding</keyword>
<keyword evidence="1" id="KW-0862">Zinc</keyword>
<feature type="compositionally biased region" description="Gly residues" evidence="2">
    <location>
        <begin position="50"/>
        <end position="66"/>
    </location>
</feature>
<protein>
    <recommendedName>
        <fullName evidence="3">CCHC-type domain-containing protein</fullName>
    </recommendedName>
</protein>
<accession>A0A0D3A067</accession>
<keyword evidence="5" id="KW-1185">Reference proteome</keyword>
<dbReference type="GO" id="GO:0008270">
    <property type="term" value="F:zinc ion binding"/>
    <property type="evidence" value="ECO:0007669"/>
    <property type="project" value="UniProtKB-KW"/>
</dbReference>
<dbReference type="InterPro" id="IPR036875">
    <property type="entry name" value="Znf_CCHC_sf"/>
</dbReference>
<evidence type="ECO:0000256" key="1">
    <source>
        <dbReference type="PROSITE-ProRule" id="PRU00047"/>
    </source>
</evidence>
<evidence type="ECO:0000259" key="3">
    <source>
        <dbReference type="PROSITE" id="PS50158"/>
    </source>
</evidence>
<dbReference type="SMART" id="SM00343">
    <property type="entry name" value="ZnF_C2HC"/>
    <property type="match status" value="1"/>
</dbReference>
<name>A0A0D3A067_BRAOL</name>
<reference evidence="4" key="1">
    <citation type="journal article" date="2014" name="Genome Biol.">
        <title>Transcriptome and methylome profiling reveals relics of genome dominance in the mesopolyploid Brassica oleracea.</title>
        <authorList>
            <person name="Parkin I.A."/>
            <person name="Koh C."/>
            <person name="Tang H."/>
            <person name="Robinson S.J."/>
            <person name="Kagale S."/>
            <person name="Clarke W.E."/>
            <person name="Town C.D."/>
            <person name="Nixon J."/>
            <person name="Krishnakumar V."/>
            <person name="Bidwell S.L."/>
            <person name="Denoeud F."/>
            <person name="Belcram H."/>
            <person name="Links M.G."/>
            <person name="Just J."/>
            <person name="Clarke C."/>
            <person name="Bender T."/>
            <person name="Huebert T."/>
            <person name="Mason A.S."/>
            <person name="Pires J.C."/>
            <person name="Barker G."/>
            <person name="Moore J."/>
            <person name="Walley P.G."/>
            <person name="Manoli S."/>
            <person name="Batley J."/>
            <person name="Edwards D."/>
            <person name="Nelson M.N."/>
            <person name="Wang X."/>
            <person name="Paterson A.H."/>
            <person name="King G."/>
            <person name="Bancroft I."/>
            <person name="Chalhoub B."/>
            <person name="Sharpe A.G."/>
        </authorList>
    </citation>
    <scope>NUCLEOTIDE SEQUENCE [LARGE SCALE GENOMIC DNA]</scope>
    <source>
        <strain evidence="4">cv. TO1000</strain>
    </source>
</reference>